<keyword evidence="5" id="KW-0238">DNA-binding</keyword>
<dbReference type="OrthoDB" id="692704at2759"/>
<reference evidence="10" key="1">
    <citation type="submission" date="2020-10" db="EMBL/GenBank/DDBJ databases">
        <authorList>
            <person name="Han B."/>
            <person name="Lu T."/>
            <person name="Zhao Q."/>
            <person name="Huang X."/>
            <person name="Zhao Y."/>
        </authorList>
    </citation>
    <scope>NUCLEOTIDE SEQUENCE</scope>
</reference>
<keyword evidence="2" id="KW-0479">Metal-binding</keyword>
<evidence type="ECO:0000256" key="7">
    <source>
        <dbReference type="PROSITE-ProRule" id="PRU00325"/>
    </source>
</evidence>
<proteinExistence type="predicted"/>
<dbReference type="PROSITE" id="PS01007">
    <property type="entry name" value="TRANSPOSASE_MUTATOR"/>
    <property type="match status" value="1"/>
</dbReference>
<accession>A0A811RR36</accession>
<dbReference type="EMBL" id="CAJGYO010000016">
    <property type="protein sequence ID" value="CAD6273082.1"/>
    <property type="molecule type" value="Genomic_DNA"/>
</dbReference>
<evidence type="ECO:0000256" key="1">
    <source>
        <dbReference type="ARBA" id="ARBA00022578"/>
    </source>
</evidence>
<dbReference type="GO" id="GO:0006313">
    <property type="term" value="P:DNA transposition"/>
    <property type="evidence" value="ECO:0007669"/>
    <property type="project" value="InterPro"/>
</dbReference>
<dbReference type="Proteomes" id="UP000604825">
    <property type="component" value="Unassembled WGS sequence"/>
</dbReference>
<dbReference type="PANTHER" id="PTHR31973:SF187">
    <property type="entry name" value="MUTATOR TRANSPOSASE MUDRA PROTEIN"/>
    <property type="match status" value="1"/>
</dbReference>
<dbReference type="GO" id="GO:0004803">
    <property type="term" value="F:transposase activity"/>
    <property type="evidence" value="ECO:0007669"/>
    <property type="project" value="InterPro"/>
</dbReference>
<dbReference type="PROSITE" id="PS50966">
    <property type="entry name" value="ZF_SWIM"/>
    <property type="match status" value="1"/>
</dbReference>
<evidence type="ECO:0000259" key="9">
    <source>
        <dbReference type="PROSITE" id="PS50966"/>
    </source>
</evidence>
<dbReference type="GO" id="GO:0008270">
    <property type="term" value="F:zinc ion binding"/>
    <property type="evidence" value="ECO:0007669"/>
    <property type="project" value="UniProtKB-KW"/>
</dbReference>
<dbReference type="InterPro" id="IPR006564">
    <property type="entry name" value="Znf_PMZ"/>
</dbReference>
<evidence type="ECO:0000256" key="4">
    <source>
        <dbReference type="ARBA" id="ARBA00022833"/>
    </source>
</evidence>
<feature type="compositionally biased region" description="Low complexity" evidence="8">
    <location>
        <begin position="244"/>
        <end position="267"/>
    </location>
</feature>
<keyword evidence="11" id="KW-1185">Reference proteome</keyword>
<keyword evidence="1" id="KW-0815">Transposition</keyword>
<keyword evidence="4" id="KW-0862">Zinc</keyword>
<feature type="domain" description="SWIM-type" evidence="9">
    <location>
        <begin position="58"/>
        <end position="104"/>
    </location>
</feature>
<evidence type="ECO:0000313" key="10">
    <source>
        <dbReference type="EMBL" id="CAD6273082.1"/>
    </source>
</evidence>
<evidence type="ECO:0000313" key="11">
    <source>
        <dbReference type="Proteomes" id="UP000604825"/>
    </source>
</evidence>
<keyword evidence="3 7" id="KW-0863">Zinc-finger</keyword>
<dbReference type="PANTHER" id="PTHR31973">
    <property type="entry name" value="POLYPROTEIN, PUTATIVE-RELATED"/>
    <property type="match status" value="1"/>
</dbReference>
<feature type="compositionally biased region" description="Basic residues" evidence="8">
    <location>
        <begin position="203"/>
        <end position="221"/>
    </location>
</feature>
<dbReference type="AlphaFoldDB" id="A0A811RR36"/>
<sequence>MDKLTVCTDACKGLEAAMKIVFPQAKHRECVKHQTNNMKKKFRGLRHLMVTKVDRNQAEVSVVYKDEEVRRHVMYLDQKICTCRECEVSGKPCQHALAVITTERIPNMKQYIDMAFSVEKFKAAYAGVIPNITDRNQWPQVDKGFKLQPPVAKMKKKTTGRLRKKRILSCLERIGKAIRPSKCDGCGELGHKKGSSNCPLTGTKKRKRTKKTKSTVGRKKLKTDAPKEGSSSNQPSPSKPAPNTPRTRAAAAREAAAAEAESQAQPTTIPPTKRRLPLDEPIPLEMVVSEDPSAPAKKMTPRKKQLDSKVKKASPTKT</sequence>
<comment type="caution">
    <text evidence="10">The sequence shown here is derived from an EMBL/GenBank/DDBJ whole genome shotgun (WGS) entry which is preliminary data.</text>
</comment>
<organism evidence="10 11">
    <name type="scientific">Miscanthus lutarioriparius</name>
    <dbReference type="NCBI Taxonomy" id="422564"/>
    <lineage>
        <taxon>Eukaryota</taxon>
        <taxon>Viridiplantae</taxon>
        <taxon>Streptophyta</taxon>
        <taxon>Embryophyta</taxon>
        <taxon>Tracheophyta</taxon>
        <taxon>Spermatophyta</taxon>
        <taxon>Magnoliopsida</taxon>
        <taxon>Liliopsida</taxon>
        <taxon>Poales</taxon>
        <taxon>Poaceae</taxon>
        <taxon>PACMAD clade</taxon>
        <taxon>Panicoideae</taxon>
        <taxon>Andropogonodae</taxon>
        <taxon>Andropogoneae</taxon>
        <taxon>Saccharinae</taxon>
        <taxon>Miscanthus</taxon>
    </lineage>
</organism>
<dbReference type="GO" id="GO:0003677">
    <property type="term" value="F:DNA binding"/>
    <property type="evidence" value="ECO:0007669"/>
    <property type="project" value="UniProtKB-KW"/>
</dbReference>
<protein>
    <recommendedName>
        <fullName evidence="9">SWIM-type domain-containing protein</fullName>
    </recommendedName>
</protein>
<dbReference type="InterPro" id="IPR007527">
    <property type="entry name" value="Znf_SWIM"/>
</dbReference>
<evidence type="ECO:0000256" key="8">
    <source>
        <dbReference type="SAM" id="MobiDB-lite"/>
    </source>
</evidence>
<dbReference type="SMART" id="SM00575">
    <property type="entry name" value="ZnF_PMZ"/>
    <property type="match status" value="1"/>
</dbReference>
<name>A0A811RR36_9POAL</name>
<evidence type="ECO:0000256" key="6">
    <source>
        <dbReference type="ARBA" id="ARBA00023172"/>
    </source>
</evidence>
<evidence type="ECO:0000256" key="5">
    <source>
        <dbReference type="ARBA" id="ARBA00023125"/>
    </source>
</evidence>
<dbReference type="Pfam" id="PF04434">
    <property type="entry name" value="SWIM"/>
    <property type="match status" value="1"/>
</dbReference>
<evidence type="ECO:0000256" key="3">
    <source>
        <dbReference type="ARBA" id="ARBA00022771"/>
    </source>
</evidence>
<gene>
    <name evidence="10" type="ORF">NCGR_LOCUS56350</name>
</gene>
<feature type="region of interest" description="Disordered" evidence="8">
    <location>
        <begin position="182"/>
        <end position="318"/>
    </location>
</feature>
<evidence type="ECO:0000256" key="2">
    <source>
        <dbReference type="ARBA" id="ARBA00022723"/>
    </source>
</evidence>
<keyword evidence="6" id="KW-0233">DNA recombination</keyword>
<dbReference type="InterPro" id="IPR001207">
    <property type="entry name" value="Transposase_mutator"/>
</dbReference>